<comment type="caution">
    <text evidence="2">The sequence shown here is derived from an EMBL/GenBank/DDBJ whole genome shotgun (WGS) entry which is preliminary data.</text>
</comment>
<protein>
    <submittedName>
        <fullName evidence="2">7679_t:CDS:1</fullName>
    </submittedName>
</protein>
<organism evidence="2 3">
    <name type="scientific">Paraglomus occultum</name>
    <dbReference type="NCBI Taxonomy" id="144539"/>
    <lineage>
        <taxon>Eukaryota</taxon>
        <taxon>Fungi</taxon>
        <taxon>Fungi incertae sedis</taxon>
        <taxon>Mucoromycota</taxon>
        <taxon>Glomeromycotina</taxon>
        <taxon>Glomeromycetes</taxon>
        <taxon>Paraglomerales</taxon>
        <taxon>Paraglomeraceae</taxon>
        <taxon>Paraglomus</taxon>
    </lineage>
</organism>
<dbReference type="OrthoDB" id="21648at2759"/>
<dbReference type="AlphaFoldDB" id="A0A9N8ZSN7"/>
<feature type="compositionally biased region" description="Polar residues" evidence="1">
    <location>
        <begin position="125"/>
        <end position="136"/>
    </location>
</feature>
<evidence type="ECO:0000313" key="3">
    <source>
        <dbReference type="Proteomes" id="UP000789572"/>
    </source>
</evidence>
<accession>A0A9N8ZSN7</accession>
<name>A0A9N8ZSN7_9GLOM</name>
<evidence type="ECO:0000313" key="2">
    <source>
        <dbReference type="EMBL" id="CAG8505891.1"/>
    </source>
</evidence>
<dbReference type="EMBL" id="CAJVPJ010000281">
    <property type="protein sequence ID" value="CAG8505891.1"/>
    <property type="molecule type" value="Genomic_DNA"/>
</dbReference>
<dbReference type="InterPro" id="IPR021900">
    <property type="entry name" value="DUF3512"/>
</dbReference>
<dbReference type="Pfam" id="PF12024">
    <property type="entry name" value="DUF3512"/>
    <property type="match status" value="1"/>
</dbReference>
<sequence length="371" mass="41377">MSLPKRPQKLALFQRTHDGFVFSSTRKRSRFDATPLKLTGDVKELAIVSQPGLFEVPKLRTLCSDSENDTYRQNKADYLIGVQQLDYGPYSSFAPTFDSEYATVTFEESMILRSSHKRKRIKTLNGHQNEINQDIVSDNNSLTSDSSPLTSPLTSTPTPPVVYEDSLDEANTGNLKNTNSELEEILNGGDNETLQDGGTDLEASDNNETIPNGAHATGTEDAEQEKMDQHEMEKILEENTELLKSLQRMQDERFSTKNPDRISEEERELALQIRDRLSKLISQVPPSALVSFEDIEKAAQRIPLHDVTFTGTLPAHKLYAYGTNNSSSASISPMACAVPDRYAKASAYYTNGMVYAPPGYSVQMANHYPSY</sequence>
<feature type="region of interest" description="Disordered" evidence="1">
    <location>
        <begin position="124"/>
        <end position="219"/>
    </location>
</feature>
<dbReference type="Proteomes" id="UP000789572">
    <property type="component" value="Unassembled WGS sequence"/>
</dbReference>
<feature type="compositionally biased region" description="Polar residues" evidence="1">
    <location>
        <begin position="169"/>
        <end position="180"/>
    </location>
</feature>
<proteinExistence type="predicted"/>
<keyword evidence="3" id="KW-1185">Reference proteome</keyword>
<feature type="compositionally biased region" description="Low complexity" evidence="1">
    <location>
        <begin position="137"/>
        <end position="156"/>
    </location>
</feature>
<reference evidence="2" key="1">
    <citation type="submission" date="2021-06" db="EMBL/GenBank/DDBJ databases">
        <authorList>
            <person name="Kallberg Y."/>
            <person name="Tangrot J."/>
            <person name="Rosling A."/>
        </authorList>
    </citation>
    <scope>NUCLEOTIDE SEQUENCE</scope>
    <source>
        <strain evidence="2">IA702</strain>
    </source>
</reference>
<evidence type="ECO:0000256" key="1">
    <source>
        <dbReference type="SAM" id="MobiDB-lite"/>
    </source>
</evidence>
<gene>
    <name evidence="2" type="ORF">POCULU_LOCUS2815</name>
</gene>